<evidence type="ECO:0000313" key="2">
    <source>
        <dbReference type="Proteomes" id="UP000233551"/>
    </source>
</evidence>
<reference evidence="1 2" key="1">
    <citation type="submission" date="2017-11" db="EMBL/GenBank/DDBJ databases">
        <title>De-novo sequencing of pomegranate (Punica granatum L.) genome.</title>
        <authorList>
            <person name="Akparov Z."/>
            <person name="Amiraslanov A."/>
            <person name="Hajiyeva S."/>
            <person name="Abbasov M."/>
            <person name="Kaur K."/>
            <person name="Hamwieh A."/>
            <person name="Solovyev V."/>
            <person name="Salamov A."/>
            <person name="Braich B."/>
            <person name="Kosarev P."/>
            <person name="Mahmoud A."/>
            <person name="Hajiyev E."/>
            <person name="Babayeva S."/>
            <person name="Izzatullayeva V."/>
            <person name="Mammadov A."/>
            <person name="Mammadov A."/>
            <person name="Sharifova S."/>
            <person name="Ojaghi J."/>
            <person name="Eynullazada K."/>
            <person name="Bayramov B."/>
            <person name="Abdulazimova A."/>
            <person name="Shahmuradov I."/>
        </authorList>
    </citation>
    <scope>NUCLEOTIDE SEQUENCE [LARGE SCALE GENOMIC DNA]</scope>
    <source>
        <strain evidence="2">cv. AG2017</strain>
        <tissue evidence="1">Leaf</tissue>
    </source>
</reference>
<keyword evidence="2" id="KW-1185">Reference proteome</keyword>
<proteinExistence type="predicted"/>
<dbReference type="EMBL" id="PGOL01000803">
    <property type="protein sequence ID" value="PKI64601.1"/>
    <property type="molecule type" value="Genomic_DNA"/>
</dbReference>
<dbReference type="AlphaFoldDB" id="A0A2I0K7S2"/>
<comment type="caution">
    <text evidence="1">The sequence shown here is derived from an EMBL/GenBank/DDBJ whole genome shotgun (WGS) entry which is preliminary data.</text>
</comment>
<gene>
    <name evidence="1" type="ORF">CRG98_015033</name>
</gene>
<accession>A0A2I0K7S2</accession>
<sequence>MGYMVPPSTPLPWFSIADPSGRVLSTLKTGAPIDSATGLVGYPLSTSISNLHADTSASVSDTHGDTRGGQLLIDDTRGELQSRSAGASTLLVANSWQLVDLRFVSYVSGLRAMSEEVFDIVQRLQRPSSSSYSSSSSSFSIFSMVHSGA</sequence>
<dbReference type="Proteomes" id="UP000233551">
    <property type="component" value="Unassembled WGS sequence"/>
</dbReference>
<organism evidence="1 2">
    <name type="scientific">Punica granatum</name>
    <name type="common">Pomegranate</name>
    <dbReference type="NCBI Taxonomy" id="22663"/>
    <lineage>
        <taxon>Eukaryota</taxon>
        <taxon>Viridiplantae</taxon>
        <taxon>Streptophyta</taxon>
        <taxon>Embryophyta</taxon>
        <taxon>Tracheophyta</taxon>
        <taxon>Spermatophyta</taxon>
        <taxon>Magnoliopsida</taxon>
        <taxon>eudicotyledons</taxon>
        <taxon>Gunneridae</taxon>
        <taxon>Pentapetalae</taxon>
        <taxon>rosids</taxon>
        <taxon>malvids</taxon>
        <taxon>Myrtales</taxon>
        <taxon>Lythraceae</taxon>
        <taxon>Punica</taxon>
    </lineage>
</organism>
<protein>
    <submittedName>
        <fullName evidence="1">Uncharacterized protein</fullName>
    </submittedName>
</protein>
<name>A0A2I0K7S2_PUNGR</name>
<evidence type="ECO:0000313" key="1">
    <source>
        <dbReference type="EMBL" id="PKI64601.1"/>
    </source>
</evidence>